<dbReference type="Proteomes" id="UP001422759">
    <property type="component" value="Unassembled WGS sequence"/>
</dbReference>
<dbReference type="SUPFAM" id="SSF47240">
    <property type="entry name" value="Ferritin-like"/>
    <property type="match status" value="1"/>
</dbReference>
<evidence type="ECO:0000313" key="1">
    <source>
        <dbReference type="EMBL" id="GAA2149788.1"/>
    </source>
</evidence>
<reference evidence="2" key="1">
    <citation type="journal article" date="2019" name="Int. J. Syst. Evol. Microbiol.">
        <title>The Global Catalogue of Microorganisms (GCM) 10K type strain sequencing project: providing services to taxonomists for standard genome sequencing and annotation.</title>
        <authorList>
            <consortium name="The Broad Institute Genomics Platform"/>
            <consortium name="The Broad Institute Genome Sequencing Center for Infectious Disease"/>
            <person name="Wu L."/>
            <person name="Ma J."/>
        </authorList>
    </citation>
    <scope>NUCLEOTIDE SEQUENCE [LARGE SCALE GENOMIC DNA]</scope>
    <source>
        <strain evidence="2">JCM 14560</strain>
    </source>
</reference>
<name>A0ABP5LLY2_9ACTN</name>
<organism evidence="1 2">
    <name type="scientific">Kitasatospora kazusensis</name>
    <dbReference type="NCBI Taxonomy" id="407974"/>
    <lineage>
        <taxon>Bacteria</taxon>
        <taxon>Bacillati</taxon>
        <taxon>Actinomycetota</taxon>
        <taxon>Actinomycetes</taxon>
        <taxon>Kitasatosporales</taxon>
        <taxon>Streptomycetaceae</taxon>
        <taxon>Kitasatospora</taxon>
    </lineage>
</organism>
<keyword evidence="2" id="KW-1185">Reference proteome</keyword>
<dbReference type="InterPro" id="IPR009078">
    <property type="entry name" value="Ferritin-like_SF"/>
</dbReference>
<dbReference type="RefSeq" id="WP_344467554.1">
    <property type="nucleotide sequence ID" value="NZ_BAAANT010000027.1"/>
</dbReference>
<protein>
    <recommendedName>
        <fullName evidence="3">Para-aminobenzoate N-oxygenase AurF</fullName>
    </recommendedName>
</protein>
<evidence type="ECO:0000313" key="2">
    <source>
        <dbReference type="Proteomes" id="UP001422759"/>
    </source>
</evidence>
<accession>A0ABP5LLY2</accession>
<dbReference type="EMBL" id="BAAANT010000027">
    <property type="protein sequence ID" value="GAA2149788.1"/>
    <property type="molecule type" value="Genomic_DNA"/>
</dbReference>
<dbReference type="InterPro" id="IPR012348">
    <property type="entry name" value="RNR-like"/>
</dbReference>
<gene>
    <name evidence="1" type="ORF">GCM10009760_43340</name>
</gene>
<evidence type="ECO:0008006" key="3">
    <source>
        <dbReference type="Google" id="ProtNLM"/>
    </source>
</evidence>
<sequence>MSTPPDPADRGPAADGHDLVGDGLAGDKFAGDEFAGVADAVRAGLTDAMRLAHVNTFHPNAFDWSEAATPAELAYLSVVVFGEPGHEAEAAAYIAKELAQLAEIERHVSAVMALAMGELHDLPDAVNHGHELHHALSCFASEEIQHANTFYRYSRAVSGIEPRVVNGLFDERMEVFRTDDHPYVKLVALCLSAYVGESVITVFEHRTDALDPERSRFFTRLLHTHGLDEARHIKIDHVAMKLIHPALSPGRRERVRVLLTEIEDLNRRLAQSFEKAVSAALGLDFSTGNPAAETQLEMAKGFGARLFAEDGTLHTVDEILDGELRELVTRFSGTDRIHTTTLLTGALR</sequence>
<comment type="caution">
    <text evidence="1">The sequence shown here is derived from an EMBL/GenBank/DDBJ whole genome shotgun (WGS) entry which is preliminary data.</text>
</comment>
<proteinExistence type="predicted"/>
<dbReference type="Gene3D" id="1.10.620.20">
    <property type="entry name" value="Ribonucleotide Reductase, subunit A"/>
    <property type="match status" value="1"/>
</dbReference>